<protein>
    <submittedName>
        <fullName evidence="1">Uncharacterized protein</fullName>
    </submittedName>
</protein>
<dbReference type="AlphaFoldDB" id="R5X8S6"/>
<evidence type="ECO:0000313" key="1">
    <source>
        <dbReference type="EMBL" id="CDA11220.1"/>
    </source>
</evidence>
<evidence type="ECO:0000313" key="2">
    <source>
        <dbReference type="Proteomes" id="UP000017980"/>
    </source>
</evidence>
<accession>R5X8S6</accession>
<proteinExistence type="predicted"/>
<reference evidence="1" key="1">
    <citation type="submission" date="2012-11" db="EMBL/GenBank/DDBJ databases">
        <title>Dependencies among metagenomic species, viruses, plasmids and units of genetic variation.</title>
        <authorList>
            <person name="Nielsen H.B."/>
            <person name="Almeida M."/>
            <person name="Juncker A.S."/>
            <person name="Rasmussen S."/>
            <person name="Li J."/>
            <person name="Sunagawa S."/>
            <person name="Plichta D."/>
            <person name="Gautier L."/>
            <person name="Le Chatelier E."/>
            <person name="Peletier E."/>
            <person name="Bonde I."/>
            <person name="Nielsen T."/>
            <person name="Manichanh C."/>
            <person name="Arumugam M."/>
            <person name="Batto J."/>
            <person name="Santos M.B.Q.D."/>
            <person name="Blom N."/>
            <person name="Borruel N."/>
            <person name="Burgdorf K.S."/>
            <person name="Boumezbeur F."/>
            <person name="Casellas F."/>
            <person name="Dore J."/>
            <person name="Guarner F."/>
            <person name="Hansen T."/>
            <person name="Hildebrand F."/>
            <person name="Kaas R.S."/>
            <person name="Kennedy S."/>
            <person name="Kristiansen K."/>
            <person name="Kultima J.R."/>
            <person name="Leonard P."/>
            <person name="Levenez F."/>
            <person name="Lund O."/>
            <person name="Moumen B."/>
            <person name="Le Paslier D."/>
            <person name="Pons N."/>
            <person name="Pedersen O."/>
            <person name="Prifti E."/>
            <person name="Qin J."/>
            <person name="Raes J."/>
            <person name="Tap J."/>
            <person name="Tims S."/>
            <person name="Ussery D.W."/>
            <person name="Yamada T."/>
            <person name="MetaHit consortium"/>
            <person name="Renault P."/>
            <person name="Sicheritz-Ponten T."/>
            <person name="Bork P."/>
            <person name="Wang J."/>
            <person name="Brunak S."/>
            <person name="Ehrlich S.D."/>
        </authorList>
    </citation>
    <scope>NUCLEOTIDE SEQUENCE [LARGE SCALE GENOMIC DNA]</scope>
</reference>
<organism evidence="1 2">
    <name type="scientific">Intestinibacter bartlettii CAG:1329</name>
    <dbReference type="NCBI Taxonomy" id="1263063"/>
    <lineage>
        <taxon>Bacteria</taxon>
        <taxon>Bacillati</taxon>
        <taxon>Bacillota</taxon>
        <taxon>Clostridia</taxon>
        <taxon>Peptostreptococcales</taxon>
        <taxon>Peptostreptococcaceae</taxon>
        <taxon>Intestinibacter</taxon>
    </lineage>
</organism>
<name>R5X8S6_9FIRM</name>
<gene>
    <name evidence="1" type="ORF">BN488_02247</name>
</gene>
<dbReference type="EMBL" id="CBBD010000050">
    <property type="protein sequence ID" value="CDA11220.1"/>
    <property type="molecule type" value="Genomic_DNA"/>
</dbReference>
<dbReference type="Proteomes" id="UP000017980">
    <property type="component" value="Unassembled WGS sequence"/>
</dbReference>
<sequence>MSRYSKSDYFNHEGYRDTTAYKALKNIEKGGSEVLKIRITFDIKNKKELDAAIRKIEKHFRVINKSDVYNNRKKSDYARVYIDIENK</sequence>
<dbReference type="RefSeq" id="WP_022072377.1">
    <property type="nucleotide sequence ID" value="NZ_HF999329.1"/>
</dbReference>
<comment type="caution">
    <text evidence="1">The sequence shown here is derived from an EMBL/GenBank/DDBJ whole genome shotgun (WGS) entry which is preliminary data.</text>
</comment>